<dbReference type="EMBL" id="CP009286">
    <property type="protein sequence ID" value="AIQ63917.1"/>
    <property type="molecule type" value="Genomic_DNA"/>
</dbReference>
<dbReference type="Proteomes" id="UP000029507">
    <property type="component" value="Chromosome"/>
</dbReference>
<protein>
    <submittedName>
        <fullName evidence="1">Uncharacterized protein</fullName>
    </submittedName>
</protein>
<gene>
    <name evidence="1" type="ORF">PSTEL_13315</name>
</gene>
<evidence type="ECO:0000313" key="1">
    <source>
        <dbReference type="EMBL" id="AIQ63917.1"/>
    </source>
</evidence>
<reference evidence="1 2" key="1">
    <citation type="submission" date="2014-08" db="EMBL/GenBank/DDBJ databases">
        <title>Comparative genomics of the Paenibacillus odorifer group.</title>
        <authorList>
            <person name="den Bakker H.C."/>
            <person name="Tsai Y.-C."/>
            <person name="Martin N."/>
            <person name="Korlach J."/>
            <person name="Wiedmann M."/>
        </authorList>
    </citation>
    <scope>NUCLEOTIDE SEQUENCE [LARGE SCALE GENOMIC DNA]</scope>
    <source>
        <strain evidence="1 2">DSM 14472</strain>
    </source>
</reference>
<keyword evidence="2" id="KW-1185">Reference proteome</keyword>
<accession>A0A089LSS4</accession>
<dbReference type="AlphaFoldDB" id="A0A089LSS4"/>
<name>A0A089LSS4_9BACL</name>
<proteinExistence type="predicted"/>
<dbReference type="HOGENOM" id="CLU_2754160_0_0_9"/>
<dbReference type="KEGG" id="pste:PSTEL_13315"/>
<sequence>MKVPYLLKAGLLLIFMAIASLSLSSSGEHFLSIYQPPPIFAAFAIYRVINLNADLVAAIQQTDEVSAFES</sequence>
<dbReference type="STRING" id="169760.PSTEL_13315"/>
<organism evidence="1 2">
    <name type="scientific">Paenibacillus stellifer</name>
    <dbReference type="NCBI Taxonomy" id="169760"/>
    <lineage>
        <taxon>Bacteria</taxon>
        <taxon>Bacillati</taxon>
        <taxon>Bacillota</taxon>
        <taxon>Bacilli</taxon>
        <taxon>Bacillales</taxon>
        <taxon>Paenibacillaceae</taxon>
        <taxon>Paenibacillus</taxon>
    </lineage>
</organism>
<evidence type="ECO:0000313" key="2">
    <source>
        <dbReference type="Proteomes" id="UP000029507"/>
    </source>
</evidence>